<dbReference type="PATRIC" id="fig|348824.6.peg.6067"/>
<evidence type="ECO:0000313" key="2">
    <source>
        <dbReference type="Proteomes" id="UP000019443"/>
    </source>
</evidence>
<proteinExistence type="predicted"/>
<geneLocation type="plasmid" evidence="1 2">
    <name>pLPU83d</name>
</geneLocation>
<dbReference type="EMBL" id="HG916855">
    <property type="protein sequence ID" value="CDM61811.1"/>
    <property type="molecule type" value="Genomic_DNA"/>
</dbReference>
<dbReference type="RefSeq" id="WP_024319051.1">
    <property type="nucleotide sequence ID" value="NZ_ATTO01000147.1"/>
</dbReference>
<keyword evidence="1" id="KW-0614">Plasmid</keyword>
<name>W6S6D2_9HYPH</name>
<dbReference type="HOGENOM" id="CLU_2207963_0_0_5"/>
<keyword evidence="2" id="KW-1185">Reference proteome</keyword>
<sequence length="107" mass="11871">MKAVTDDAAGEWFCDIVRAIFGSIDEKRHVRNVFGLAPKKNSKTTGGAGIMVTALLMNKRPRAEFLLIGPHRMLPTLPYKQRVLQGTTRGARQRGGIRDHRLGLIFG</sequence>
<evidence type="ECO:0000313" key="1">
    <source>
        <dbReference type="EMBL" id="CDM61811.1"/>
    </source>
</evidence>
<dbReference type="Proteomes" id="UP000019443">
    <property type="component" value="Plasmid pLPU83d"/>
</dbReference>
<reference evidence="1" key="1">
    <citation type="submission" date="2013-11" db="EMBL/GenBank/DDBJ databases">
        <title>Draft genome sequence of the broad-host-range Rhizobium sp. LPU83 strain, a member of the low-genetic diversity Oregon-like Rhizobium sp. group.</title>
        <authorList>
            <person name="Wibberg D."/>
            <person name="Puehler A."/>
            <person name="Schlueter A."/>
        </authorList>
    </citation>
    <scope>NUCLEOTIDE SEQUENCE [LARGE SCALE GENOMIC DNA]</scope>
    <source>
        <strain evidence="1">LPU83</strain>
        <plasmid evidence="1">pLPU83d</plasmid>
    </source>
</reference>
<organism evidence="1 2">
    <name type="scientific">Rhizobium favelukesii</name>
    <dbReference type="NCBI Taxonomy" id="348824"/>
    <lineage>
        <taxon>Bacteria</taxon>
        <taxon>Pseudomonadati</taxon>
        <taxon>Pseudomonadota</taxon>
        <taxon>Alphaproteobacteria</taxon>
        <taxon>Hyphomicrobiales</taxon>
        <taxon>Rhizobiaceae</taxon>
        <taxon>Rhizobium/Agrobacterium group</taxon>
        <taxon>Rhizobium</taxon>
    </lineage>
</organism>
<dbReference type="KEGG" id="rhl:LPU83_pLPU83d_0440"/>
<gene>
    <name evidence="1" type="ORF">LPU83_pLPU83d_0440</name>
</gene>
<accession>W6S6D2</accession>
<dbReference type="AlphaFoldDB" id="W6S6D2"/>
<protein>
    <submittedName>
        <fullName evidence="1">Uncharacterized protein</fullName>
    </submittedName>
</protein>